<evidence type="ECO:0000313" key="2">
    <source>
        <dbReference type="EMBL" id="CAK0792346.1"/>
    </source>
</evidence>
<reference evidence="2" key="1">
    <citation type="submission" date="2023-10" db="EMBL/GenBank/DDBJ databases">
        <authorList>
            <person name="Chen Y."/>
            <person name="Shah S."/>
            <person name="Dougan E. K."/>
            <person name="Thang M."/>
            <person name="Chan C."/>
        </authorList>
    </citation>
    <scope>NUCLEOTIDE SEQUENCE [LARGE SCALE GENOMIC DNA]</scope>
</reference>
<feature type="compositionally biased region" description="Basic and acidic residues" evidence="1">
    <location>
        <begin position="202"/>
        <end position="212"/>
    </location>
</feature>
<keyword evidence="3" id="KW-1185">Reference proteome</keyword>
<sequence>MTPDVAMPSRMARAASPPASALRPKRGKAGNPKEKADQQLAIIAKLALAAARQAAQLESACYTTMFISEAEGRLGQARRKSGIDYDGESKRLRERVAGGESVGFKARGPPHAHLFGAANGHKISLEYWQQVIVAKKPQEIAEEVLHCKYRKARATGEDAKGVLSFVLNSRAPSANSLYPVLVDDPSKVEKAEAVHGPAPRGPLEREAGDLLQ</sequence>
<dbReference type="Proteomes" id="UP001189429">
    <property type="component" value="Unassembled WGS sequence"/>
</dbReference>
<feature type="non-terminal residue" evidence="2">
    <location>
        <position position="212"/>
    </location>
</feature>
<evidence type="ECO:0000256" key="1">
    <source>
        <dbReference type="SAM" id="MobiDB-lite"/>
    </source>
</evidence>
<organism evidence="2 3">
    <name type="scientific">Prorocentrum cordatum</name>
    <dbReference type="NCBI Taxonomy" id="2364126"/>
    <lineage>
        <taxon>Eukaryota</taxon>
        <taxon>Sar</taxon>
        <taxon>Alveolata</taxon>
        <taxon>Dinophyceae</taxon>
        <taxon>Prorocentrales</taxon>
        <taxon>Prorocentraceae</taxon>
        <taxon>Prorocentrum</taxon>
    </lineage>
</organism>
<accession>A0ABN9PLK5</accession>
<feature type="region of interest" description="Disordered" evidence="1">
    <location>
        <begin position="1"/>
        <end position="35"/>
    </location>
</feature>
<comment type="caution">
    <text evidence="2">The sequence shown here is derived from an EMBL/GenBank/DDBJ whole genome shotgun (WGS) entry which is preliminary data.</text>
</comment>
<gene>
    <name evidence="2" type="ORF">PCOR1329_LOCUS2981</name>
</gene>
<dbReference type="EMBL" id="CAUYUJ010000758">
    <property type="protein sequence ID" value="CAK0792346.1"/>
    <property type="molecule type" value="Genomic_DNA"/>
</dbReference>
<evidence type="ECO:0000313" key="3">
    <source>
        <dbReference type="Proteomes" id="UP001189429"/>
    </source>
</evidence>
<proteinExistence type="predicted"/>
<feature type="compositionally biased region" description="Low complexity" evidence="1">
    <location>
        <begin position="1"/>
        <end position="21"/>
    </location>
</feature>
<feature type="region of interest" description="Disordered" evidence="1">
    <location>
        <begin position="189"/>
        <end position="212"/>
    </location>
</feature>
<name>A0ABN9PLK5_9DINO</name>
<protein>
    <submittedName>
        <fullName evidence="2">Uncharacterized protein</fullName>
    </submittedName>
</protein>